<name>N9NEL3_9GAMM</name>
<reference evidence="1 2" key="1">
    <citation type="submission" date="2013-02" db="EMBL/GenBank/DDBJ databases">
        <title>The Genome Sequence of Acinetobacter sp. ANC 3862.</title>
        <authorList>
            <consortium name="The Broad Institute Genome Sequencing Platform"/>
            <consortium name="The Broad Institute Genome Sequencing Center for Infectious Disease"/>
            <person name="Cerqueira G."/>
            <person name="Feldgarden M."/>
            <person name="Courvalin P."/>
            <person name="Perichon B."/>
            <person name="Grillot-Courvalin C."/>
            <person name="Clermont D."/>
            <person name="Rocha E."/>
            <person name="Yoon E.-J."/>
            <person name="Nemec A."/>
            <person name="Walker B."/>
            <person name="Young S.K."/>
            <person name="Zeng Q."/>
            <person name="Gargeya S."/>
            <person name="Fitzgerald M."/>
            <person name="Haas B."/>
            <person name="Abouelleil A."/>
            <person name="Alvarado L."/>
            <person name="Arachchi H.M."/>
            <person name="Berlin A.M."/>
            <person name="Chapman S.B."/>
            <person name="Dewar J."/>
            <person name="Goldberg J."/>
            <person name="Griggs A."/>
            <person name="Gujja S."/>
            <person name="Hansen M."/>
            <person name="Howarth C."/>
            <person name="Imamovic A."/>
            <person name="Larimer J."/>
            <person name="McCowan C."/>
            <person name="Murphy C."/>
            <person name="Neiman D."/>
            <person name="Pearson M."/>
            <person name="Priest M."/>
            <person name="Roberts A."/>
            <person name="Saif S."/>
            <person name="Shea T."/>
            <person name="Sisk P."/>
            <person name="Sykes S."/>
            <person name="Wortman J."/>
            <person name="Nusbaum C."/>
            <person name="Birren B."/>
        </authorList>
    </citation>
    <scope>NUCLEOTIDE SEQUENCE [LARGE SCALE GENOMIC DNA]</scope>
    <source>
        <strain evidence="1 2">ANC 3862</strain>
    </source>
</reference>
<gene>
    <name evidence="1" type="ORF">F900_02111</name>
</gene>
<comment type="caution">
    <text evidence="1">The sequence shown here is derived from an EMBL/GenBank/DDBJ whole genome shotgun (WGS) entry which is preliminary data.</text>
</comment>
<dbReference type="Proteomes" id="UP000013248">
    <property type="component" value="Unassembled WGS sequence"/>
</dbReference>
<dbReference type="InterPro" id="IPR016893">
    <property type="entry name" value="UCP028589"/>
</dbReference>
<dbReference type="PATRIC" id="fig|1217705.3.peg.2051"/>
<dbReference type="PIRSF" id="PIRSF028589">
    <property type="entry name" value="UCP028589"/>
    <property type="match status" value="1"/>
</dbReference>
<dbReference type="AlphaFoldDB" id="N9NEL3"/>
<dbReference type="eggNOG" id="ENOG502ZB4Z">
    <property type="taxonomic scope" value="Bacteria"/>
</dbReference>
<proteinExistence type="predicted"/>
<dbReference type="EMBL" id="APRP01000022">
    <property type="protein sequence ID" value="ENX00440.1"/>
    <property type="molecule type" value="Genomic_DNA"/>
</dbReference>
<dbReference type="RefSeq" id="WP_005217355.1">
    <property type="nucleotide sequence ID" value="NZ_KB850089.1"/>
</dbReference>
<evidence type="ECO:0000313" key="2">
    <source>
        <dbReference type="Proteomes" id="UP000013248"/>
    </source>
</evidence>
<protein>
    <submittedName>
        <fullName evidence="1">Uncharacterized protein</fullName>
    </submittedName>
</protein>
<organism evidence="1 2">
    <name type="scientific">Acinetobacter modestus</name>
    <dbReference type="NCBI Taxonomy" id="1776740"/>
    <lineage>
        <taxon>Bacteria</taxon>
        <taxon>Pseudomonadati</taxon>
        <taxon>Pseudomonadota</taxon>
        <taxon>Gammaproteobacteria</taxon>
        <taxon>Moraxellales</taxon>
        <taxon>Moraxellaceae</taxon>
        <taxon>Acinetobacter</taxon>
    </lineage>
</organism>
<sequence length="251" mass="27508">MPYEFLSLQGASHLARNLTGSAKVLRELGNQTSVKLGITSDTFARYESKSGKRQKIGEWTKTRDVSLEITLDEQKKEDVALAFQANIVDTGSISVQDQDLGSGLKVGDEIKLDGFNITALMISDSTSGTPVQLVEGTHYSFKPEFGKLKILSLTGLTQPLVADYTQGDSKATVIFSMPDDAEYYFLFEGINSINDAKIAVELWRFKPTVDAEMDLINEETGEITIKGSALADSDKQEDTKLGGFGRIVYID</sequence>
<evidence type="ECO:0000313" key="1">
    <source>
        <dbReference type="EMBL" id="ENX00440.1"/>
    </source>
</evidence>
<dbReference type="STRING" id="1217705.F900_02111"/>
<accession>N9NEL3</accession>
<dbReference type="HOGENOM" id="CLU_094952_0_0_6"/>